<evidence type="ECO:0000313" key="2">
    <source>
        <dbReference type="EMBL" id="OGM78867.1"/>
    </source>
</evidence>
<dbReference type="AlphaFoldDB" id="A0A1F8CRA2"/>
<accession>A0A1F8CRA2</accession>
<comment type="caution">
    <text evidence="2">The sequence shown here is derived from an EMBL/GenBank/DDBJ whole genome shotgun (WGS) entry which is preliminary data.</text>
</comment>
<reference evidence="2 3" key="1">
    <citation type="journal article" date="2016" name="Nat. Commun.">
        <title>Thousands of microbial genomes shed light on interconnected biogeochemical processes in an aquifer system.</title>
        <authorList>
            <person name="Anantharaman K."/>
            <person name="Brown C.T."/>
            <person name="Hug L.A."/>
            <person name="Sharon I."/>
            <person name="Castelle C.J."/>
            <person name="Probst A.J."/>
            <person name="Thomas B.C."/>
            <person name="Singh A."/>
            <person name="Wilkins M.J."/>
            <person name="Karaoz U."/>
            <person name="Brodie E.L."/>
            <person name="Williams K.H."/>
            <person name="Hubbard S.S."/>
            <person name="Banfield J.F."/>
        </authorList>
    </citation>
    <scope>NUCLEOTIDE SEQUENCE [LARGE SCALE GENOMIC DNA]</scope>
</reference>
<keyword evidence="1" id="KW-0732">Signal</keyword>
<evidence type="ECO:0000313" key="3">
    <source>
        <dbReference type="Proteomes" id="UP000178999"/>
    </source>
</evidence>
<gene>
    <name evidence="2" type="ORF">A2382_02335</name>
</gene>
<dbReference type="EMBL" id="MGHY01000026">
    <property type="protein sequence ID" value="OGM78867.1"/>
    <property type="molecule type" value="Genomic_DNA"/>
</dbReference>
<dbReference type="STRING" id="1802538.A2382_02335"/>
<feature type="chain" id="PRO_5009535082" evidence="1">
    <location>
        <begin position="28"/>
        <end position="119"/>
    </location>
</feature>
<dbReference type="Proteomes" id="UP000178999">
    <property type="component" value="Unassembled WGS sequence"/>
</dbReference>
<feature type="signal peptide" evidence="1">
    <location>
        <begin position="1"/>
        <end position="27"/>
    </location>
</feature>
<evidence type="ECO:0000256" key="1">
    <source>
        <dbReference type="SAM" id="SignalP"/>
    </source>
</evidence>
<proteinExistence type="predicted"/>
<sequence length="119" mass="14059">MVFRFIFIACLLILLFAPILHPSIAHGEEGEKEDCISPTEAILFLIVWAHANNYQISFNKEAESWRFNAQNEFEWVPAFEITLVWRGSEYQEMQLKFPQDESACVEPWMFESLEYYSLK</sequence>
<protein>
    <submittedName>
        <fullName evidence="2">Uncharacterized protein</fullName>
    </submittedName>
</protein>
<organism evidence="2 3">
    <name type="scientific">Candidatus Woesebacteria bacterium RIFOXYB1_FULL_38_16</name>
    <dbReference type="NCBI Taxonomy" id="1802538"/>
    <lineage>
        <taxon>Bacteria</taxon>
        <taxon>Candidatus Woeseibacteriota</taxon>
    </lineage>
</organism>
<name>A0A1F8CRA2_9BACT</name>